<accession>A0ABP7ZEA6</accession>
<dbReference type="EMBL" id="BAABDO010000128">
    <property type="protein sequence ID" value="GAA4155094.1"/>
    <property type="molecule type" value="Genomic_DNA"/>
</dbReference>
<evidence type="ECO:0000256" key="1">
    <source>
        <dbReference type="SAM" id="MobiDB-lite"/>
    </source>
</evidence>
<organism evidence="2 3">
    <name type="scientific">Actinomadura keratinilytica</name>
    <dbReference type="NCBI Taxonomy" id="547461"/>
    <lineage>
        <taxon>Bacteria</taxon>
        <taxon>Bacillati</taxon>
        <taxon>Actinomycetota</taxon>
        <taxon>Actinomycetes</taxon>
        <taxon>Streptosporangiales</taxon>
        <taxon>Thermomonosporaceae</taxon>
        <taxon>Actinomadura</taxon>
    </lineage>
</organism>
<reference evidence="3" key="1">
    <citation type="journal article" date="2019" name="Int. J. Syst. Evol. Microbiol.">
        <title>The Global Catalogue of Microorganisms (GCM) 10K type strain sequencing project: providing services to taxonomists for standard genome sequencing and annotation.</title>
        <authorList>
            <consortium name="The Broad Institute Genomics Platform"/>
            <consortium name="The Broad Institute Genome Sequencing Center for Infectious Disease"/>
            <person name="Wu L."/>
            <person name="Ma J."/>
        </authorList>
    </citation>
    <scope>NUCLEOTIDE SEQUENCE [LARGE SCALE GENOMIC DNA]</scope>
    <source>
        <strain evidence="3">JCM 17316</strain>
    </source>
</reference>
<feature type="region of interest" description="Disordered" evidence="1">
    <location>
        <begin position="1"/>
        <end position="64"/>
    </location>
</feature>
<dbReference type="RefSeq" id="WP_345024597.1">
    <property type="nucleotide sequence ID" value="NZ_BAABDO010000128.1"/>
</dbReference>
<feature type="region of interest" description="Disordered" evidence="1">
    <location>
        <begin position="325"/>
        <end position="388"/>
    </location>
</feature>
<evidence type="ECO:0000313" key="3">
    <source>
        <dbReference type="Proteomes" id="UP001500266"/>
    </source>
</evidence>
<gene>
    <name evidence="2" type="ORF">GCM10022416_55310</name>
</gene>
<dbReference type="Proteomes" id="UP001500266">
    <property type="component" value="Unassembled WGS sequence"/>
</dbReference>
<comment type="caution">
    <text evidence="2">The sequence shown here is derived from an EMBL/GenBank/DDBJ whole genome shotgun (WGS) entry which is preliminary data.</text>
</comment>
<sequence>MSWDVRSERITARAAADVDKAEAERKRAEAEAIRAETQSKLADKEAERQRQDRQERRQAARERRQEFAQAVRRHGDLALPTVAVGSPALIAWRGQLEFALEKMKLGLMSPLLPVAIEGSVLYSAFLTHRAVAEGLPAGRYRALTWTLAGVAAGMNFWHGSTGKDGSAEIGVALGLTSLLSIVLLELTTALRKHKERKARSGRGAAEIRRALIRRVRYPRLSMQAAALAAARDITAEEAWRAAWVDRYGVGPESTRRERRTARVILAREQRAARKAAKAGGLTIAEGSVRPASEPTAPDRRTAPDQEAVLALFGLDLSDEALAQWLDEPPAGGSSSHRPAPGGGGPEGGSRAAGELAQISDDQRERGLAEEDRLKAAGARRSRGQRSRARVAEYMAEHPDATIGQIAKALRMSPATVKRHRQALRGER</sequence>
<feature type="compositionally biased region" description="Basic and acidic residues" evidence="1">
    <location>
        <begin position="41"/>
        <end position="64"/>
    </location>
</feature>
<protein>
    <recommendedName>
        <fullName evidence="4">DUF2637 domain-containing protein</fullName>
    </recommendedName>
</protein>
<dbReference type="Pfam" id="PF10935">
    <property type="entry name" value="DUF2637"/>
    <property type="match status" value="1"/>
</dbReference>
<feature type="compositionally biased region" description="Basic residues" evidence="1">
    <location>
        <begin position="377"/>
        <end position="388"/>
    </location>
</feature>
<proteinExistence type="predicted"/>
<feature type="compositionally biased region" description="Basic and acidic residues" evidence="1">
    <location>
        <begin position="360"/>
        <end position="374"/>
    </location>
</feature>
<feature type="region of interest" description="Disordered" evidence="1">
    <location>
        <begin position="275"/>
        <end position="303"/>
    </location>
</feature>
<evidence type="ECO:0000313" key="2">
    <source>
        <dbReference type="EMBL" id="GAA4155094.1"/>
    </source>
</evidence>
<name>A0ABP7ZEA6_9ACTN</name>
<dbReference type="InterPro" id="IPR021235">
    <property type="entry name" value="DUF2637"/>
</dbReference>
<keyword evidence="3" id="KW-1185">Reference proteome</keyword>
<feature type="compositionally biased region" description="Basic and acidic residues" evidence="1">
    <location>
        <begin position="1"/>
        <end position="34"/>
    </location>
</feature>
<evidence type="ECO:0008006" key="4">
    <source>
        <dbReference type="Google" id="ProtNLM"/>
    </source>
</evidence>